<evidence type="ECO:0000313" key="1">
    <source>
        <dbReference type="EMBL" id="GKT37592.1"/>
    </source>
</evidence>
<feature type="non-terminal residue" evidence="1">
    <location>
        <position position="126"/>
    </location>
</feature>
<comment type="caution">
    <text evidence="1">The sequence shown here is derived from an EMBL/GenBank/DDBJ whole genome shotgun (WGS) entry which is preliminary data.</text>
</comment>
<evidence type="ECO:0008006" key="3">
    <source>
        <dbReference type="Google" id="ProtNLM"/>
    </source>
</evidence>
<gene>
    <name evidence="1" type="ORF">ADUPG1_003530</name>
</gene>
<accession>A0ABQ5KYS9</accession>
<evidence type="ECO:0000313" key="2">
    <source>
        <dbReference type="Proteomes" id="UP001057375"/>
    </source>
</evidence>
<reference evidence="1" key="1">
    <citation type="submission" date="2022-03" db="EMBL/GenBank/DDBJ databases">
        <title>Draft genome sequence of Aduncisulcus paluster, a free-living microaerophilic Fornicata.</title>
        <authorList>
            <person name="Yuyama I."/>
            <person name="Kume K."/>
            <person name="Tamura T."/>
            <person name="Inagaki Y."/>
            <person name="Hashimoto T."/>
        </authorList>
    </citation>
    <scope>NUCLEOTIDE SEQUENCE</scope>
    <source>
        <strain evidence="1">NY0171</strain>
    </source>
</reference>
<name>A0ABQ5KYS9_9EUKA</name>
<keyword evidence="2" id="KW-1185">Reference proteome</keyword>
<dbReference type="EMBL" id="BQXS01004857">
    <property type="protein sequence ID" value="GKT37592.1"/>
    <property type="molecule type" value="Genomic_DNA"/>
</dbReference>
<organism evidence="1 2">
    <name type="scientific">Aduncisulcus paluster</name>
    <dbReference type="NCBI Taxonomy" id="2918883"/>
    <lineage>
        <taxon>Eukaryota</taxon>
        <taxon>Metamonada</taxon>
        <taxon>Carpediemonas-like organisms</taxon>
        <taxon>Aduncisulcus</taxon>
    </lineage>
</organism>
<protein>
    <recommendedName>
        <fullName evidence="3">Sfi1 spindle body domain-containing protein</fullName>
    </recommendedName>
</protein>
<proteinExistence type="predicted"/>
<dbReference type="Proteomes" id="UP001057375">
    <property type="component" value="Unassembled WGS sequence"/>
</dbReference>
<sequence>MHQANAKYQEFLFRRRDNIFERWKQNAKKRLGIRKLGQAIALKHYLRVISKYFTLWIDDWEERKRVKRLSQKSTDMFRSLSCRWRLKHLIVHAVETQEKKELLVARAHAREMERTVLVGQRVLKLW</sequence>